<gene>
    <name evidence="2" type="ORF">HDF25_004569</name>
</gene>
<name>A0A7X0J793_9SPHI</name>
<evidence type="ECO:0000313" key="2">
    <source>
        <dbReference type="EMBL" id="MBB6502390.1"/>
    </source>
</evidence>
<proteinExistence type="predicted"/>
<protein>
    <submittedName>
        <fullName evidence="2">Uncharacterized protein</fullName>
    </submittedName>
</protein>
<organism evidence="2 3">
    <name type="scientific">Pedobacter cryoconitis</name>
    <dbReference type="NCBI Taxonomy" id="188932"/>
    <lineage>
        <taxon>Bacteria</taxon>
        <taxon>Pseudomonadati</taxon>
        <taxon>Bacteroidota</taxon>
        <taxon>Sphingobacteriia</taxon>
        <taxon>Sphingobacteriales</taxon>
        <taxon>Sphingobacteriaceae</taxon>
        <taxon>Pedobacter</taxon>
    </lineage>
</organism>
<dbReference type="Proteomes" id="UP000521017">
    <property type="component" value="Unassembled WGS sequence"/>
</dbReference>
<reference evidence="2 3" key="1">
    <citation type="submission" date="2020-08" db="EMBL/GenBank/DDBJ databases">
        <title>Genomic Encyclopedia of Type Strains, Phase IV (KMG-V): Genome sequencing to study the core and pangenomes of soil and plant-associated prokaryotes.</title>
        <authorList>
            <person name="Whitman W."/>
        </authorList>
    </citation>
    <scope>NUCLEOTIDE SEQUENCE [LARGE SCALE GENOMIC DNA]</scope>
    <source>
        <strain evidence="2 3">M2T3</strain>
    </source>
</reference>
<dbReference type="RefSeq" id="WP_184628638.1">
    <property type="nucleotide sequence ID" value="NZ_JACHCC010000013.1"/>
</dbReference>
<evidence type="ECO:0000256" key="1">
    <source>
        <dbReference type="SAM" id="Phobius"/>
    </source>
</evidence>
<accession>A0A7X0J793</accession>
<comment type="caution">
    <text evidence="2">The sequence shown here is derived from an EMBL/GenBank/DDBJ whole genome shotgun (WGS) entry which is preliminary data.</text>
</comment>
<evidence type="ECO:0000313" key="3">
    <source>
        <dbReference type="Proteomes" id="UP000521017"/>
    </source>
</evidence>
<keyword evidence="1" id="KW-0812">Transmembrane</keyword>
<keyword evidence="1" id="KW-1133">Transmembrane helix</keyword>
<dbReference type="EMBL" id="JACHCC010000013">
    <property type="protein sequence ID" value="MBB6502390.1"/>
    <property type="molecule type" value="Genomic_DNA"/>
</dbReference>
<sequence>MLSEILQKKGQVNNNGWGGNMMGLALLKFDLLWLSFEFINPVRWFNKISDNRLAIQMRNAMPMFCCFFISSIALVMLFLKTAKIL</sequence>
<keyword evidence="1" id="KW-0472">Membrane</keyword>
<dbReference type="AlphaFoldDB" id="A0A7X0J793"/>
<feature type="transmembrane region" description="Helical" evidence="1">
    <location>
        <begin position="60"/>
        <end position="79"/>
    </location>
</feature>